<organism evidence="1">
    <name type="scientific">Solanum lycopersicum</name>
    <name type="common">Tomato</name>
    <name type="synonym">Lycopersicon esculentum</name>
    <dbReference type="NCBI Taxonomy" id="4081"/>
    <lineage>
        <taxon>Eukaryota</taxon>
        <taxon>Viridiplantae</taxon>
        <taxon>Streptophyta</taxon>
        <taxon>Embryophyta</taxon>
        <taxon>Tracheophyta</taxon>
        <taxon>Spermatophyta</taxon>
        <taxon>Magnoliopsida</taxon>
        <taxon>eudicotyledons</taxon>
        <taxon>Gunneridae</taxon>
        <taxon>Pentapetalae</taxon>
        <taxon>asterids</taxon>
        <taxon>lamiids</taxon>
        <taxon>Solanales</taxon>
        <taxon>Solanaceae</taxon>
        <taxon>Solanoideae</taxon>
        <taxon>Solaneae</taxon>
        <taxon>Solanum</taxon>
        <taxon>Solanum subgen. Lycopersicon</taxon>
    </lineage>
</organism>
<dbReference type="InParanoid" id="A0A3Q7IUN1"/>
<sequence>MQSQILGYIAAMKIKKKSKFLNNPIALELNDEFVISGSYKRKEGSTMKLDKIKIDKTRKVKYIVLDTIGKHGRTIEPLHADLKGNLKPIQFNQFKYTMFGEYTKMHYQEFAITIGLNCFADKYDLFSGTSEPKRLINQYFEGKSIIRKAKCIPRLVNWRTRNIKVRYEFLIEGMFSDKDNLLKYKNIQSSFKEIAFYQPP</sequence>
<reference evidence="1" key="1">
    <citation type="journal article" date="2012" name="Nature">
        <title>The tomato genome sequence provides insights into fleshy fruit evolution.</title>
        <authorList>
            <consortium name="Tomato Genome Consortium"/>
        </authorList>
    </citation>
    <scope>NUCLEOTIDE SEQUENCE [LARGE SCALE GENOMIC DNA]</scope>
    <source>
        <strain evidence="1">cv. Heinz 1706</strain>
    </source>
</reference>
<dbReference type="PANTHER" id="PTHR48302:SF3">
    <property type="entry name" value="DUF1985 DOMAIN-CONTAINING PROTEIN"/>
    <property type="match status" value="1"/>
</dbReference>
<accession>A0A3Q7IUN1</accession>
<protein>
    <submittedName>
        <fullName evidence="1">Uncharacterized protein</fullName>
    </submittedName>
</protein>
<dbReference type="Gramene" id="Solyc11g020345.1.1">
    <property type="protein sequence ID" value="Solyc11g020345.1.1"/>
    <property type="gene ID" value="Solyc11g020345.1"/>
</dbReference>
<dbReference type="EnsemblPlants" id="Solyc11g020345.1.1">
    <property type="protein sequence ID" value="Solyc11g020345.1.1"/>
    <property type="gene ID" value="Solyc11g020345.1"/>
</dbReference>
<proteinExistence type="predicted"/>
<reference evidence="1" key="2">
    <citation type="submission" date="2019-01" db="UniProtKB">
        <authorList>
            <consortium name="EnsemblPlants"/>
        </authorList>
    </citation>
    <scope>IDENTIFICATION</scope>
    <source>
        <strain evidence="1">cv. Heinz 1706</strain>
    </source>
</reference>
<dbReference type="AlphaFoldDB" id="A0A3Q7IUN1"/>
<dbReference type="Proteomes" id="UP000004994">
    <property type="component" value="Chromosome 11"/>
</dbReference>
<evidence type="ECO:0000313" key="2">
    <source>
        <dbReference type="Proteomes" id="UP000004994"/>
    </source>
</evidence>
<dbReference type="PANTHER" id="PTHR48302">
    <property type="entry name" value="ULP1 PROTEASE FAMILY, C-TERMINAL CATALYTIC DOMAIN CONTAINING PROTEIN"/>
    <property type="match status" value="1"/>
</dbReference>
<evidence type="ECO:0000313" key="1">
    <source>
        <dbReference type="EnsemblPlants" id="Solyc11g020345.1.1"/>
    </source>
</evidence>
<name>A0A3Q7IUN1_SOLLC</name>
<keyword evidence="2" id="KW-1185">Reference proteome</keyword>